<dbReference type="PANTHER" id="PTHR12151:SF25">
    <property type="entry name" value="LINALOOL DEHYDRATASE_ISOMERASE DOMAIN-CONTAINING PROTEIN"/>
    <property type="match status" value="1"/>
</dbReference>
<keyword evidence="4" id="KW-1015">Disulfide bond</keyword>
<evidence type="ECO:0000256" key="2">
    <source>
        <dbReference type="ARBA" id="ARBA00023008"/>
    </source>
</evidence>
<keyword evidence="3" id="KW-0479">Metal-binding</keyword>
<dbReference type="Proteomes" id="UP000198418">
    <property type="component" value="Unassembled WGS sequence"/>
</dbReference>
<proteinExistence type="inferred from homology"/>
<feature type="domain" description="Thioredoxin" evidence="6">
    <location>
        <begin position="39"/>
        <end position="207"/>
    </location>
</feature>
<evidence type="ECO:0000259" key="6">
    <source>
        <dbReference type="PROSITE" id="PS51352"/>
    </source>
</evidence>
<dbReference type="CDD" id="cd02968">
    <property type="entry name" value="SCO"/>
    <property type="match status" value="1"/>
</dbReference>
<organism evidence="7 8">
    <name type="scientific">Rhodoblastus acidophilus</name>
    <name type="common">Rhodopseudomonas acidophila</name>
    <dbReference type="NCBI Taxonomy" id="1074"/>
    <lineage>
        <taxon>Bacteria</taxon>
        <taxon>Pseudomonadati</taxon>
        <taxon>Pseudomonadota</taxon>
        <taxon>Alphaproteobacteria</taxon>
        <taxon>Hyphomicrobiales</taxon>
        <taxon>Rhodoblastaceae</taxon>
        <taxon>Rhodoblastus</taxon>
    </lineage>
</organism>
<evidence type="ECO:0000313" key="8">
    <source>
        <dbReference type="Proteomes" id="UP000198418"/>
    </source>
</evidence>
<evidence type="ECO:0000256" key="4">
    <source>
        <dbReference type="PIRSR" id="PIRSR603782-2"/>
    </source>
</evidence>
<evidence type="ECO:0000256" key="1">
    <source>
        <dbReference type="ARBA" id="ARBA00010996"/>
    </source>
</evidence>
<name>A0A212R3M2_RHOAC</name>
<feature type="binding site" evidence="3">
    <location>
        <position position="86"/>
    </location>
    <ligand>
        <name>Cu cation</name>
        <dbReference type="ChEBI" id="CHEBI:23378"/>
    </ligand>
</feature>
<dbReference type="RefSeq" id="WP_088519981.1">
    <property type="nucleotide sequence ID" value="NZ_FYDG01000002.1"/>
</dbReference>
<dbReference type="Gene3D" id="3.40.30.10">
    <property type="entry name" value="Glutaredoxin"/>
    <property type="match status" value="1"/>
</dbReference>
<feature type="binding site" evidence="3">
    <location>
        <position position="173"/>
    </location>
    <ligand>
        <name>Cu cation</name>
        <dbReference type="ChEBI" id="CHEBI:23378"/>
    </ligand>
</feature>
<keyword evidence="5" id="KW-0812">Transmembrane</keyword>
<keyword evidence="5" id="KW-0472">Membrane</keyword>
<dbReference type="PANTHER" id="PTHR12151">
    <property type="entry name" value="ELECTRON TRANSPORT PROTIN SCO1/SENC FAMILY MEMBER"/>
    <property type="match status" value="1"/>
</dbReference>
<evidence type="ECO:0000256" key="3">
    <source>
        <dbReference type="PIRSR" id="PIRSR603782-1"/>
    </source>
</evidence>
<dbReference type="InterPro" id="IPR003782">
    <property type="entry name" value="SCO1/SenC"/>
</dbReference>
<dbReference type="Pfam" id="PF02630">
    <property type="entry name" value="SCO1-SenC"/>
    <property type="match status" value="1"/>
</dbReference>
<feature type="transmembrane region" description="Helical" evidence="5">
    <location>
        <begin position="20"/>
        <end position="38"/>
    </location>
</feature>
<keyword evidence="8" id="KW-1185">Reference proteome</keyword>
<comment type="similarity">
    <text evidence="1">Belongs to the SCO1/2 family.</text>
</comment>
<keyword evidence="5" id="KW-1133">Transmembrane helix</keyword>
<dbReference type="GO" id="GO:0046872">
    <property type="term" value="F:metal ion binding"/>
    <property type="evidence" value="ECO:0007669"/>
    <property type="project" value="UniProtKB-KW"/>
</dbReference>
<dbReference type="AlphaFoldDB" id="A0A212R3M2"/>
<dbReference type="InterPro" id="IPR036249">
    <property type="entry name" value="Thioredoxin-like_sf"/>
</dbReference>
<evidence type="ECO:0000256" key="5">
    <source>
        <dbReference type="SAM" id="Phobius"/>
    </source>
</evidence>
<dbReference type="FunFam" id="3.40.30.10:FF:000013">
    <property type="entry name" value="Blast:Protein SCO1 homolog, mitochondrial"/>
    <property type="match status" value="1"/>
</dbReference>
<feature type="binding site" evidence="3">
    <location>
        <position position="90"/>
    </location>
    <ligand>
        <name>Cu cation</name>
        <dbReference type="ChEBI" id="CHEBI:23378"/>
    </ligand>
</feature>
<dbReference type="OrthoDB" id="9790194at2"/>
<dbReference type="InterPro" id="IPR013766">
    <property type="entry name" value="Thioredoxin_domain"/>
</dbReference>
<reference evidence="8" key="1">
    <citation type="submission" date="2017-06" db="EMBL/GenBank/DDBJ databases">
        <authorList>
            <person name="Varghese N."/>
            <person name="Submissions S."/>
        </authorList>
    </citation>
    <scope>NUCLEOTIDE SEQUENCE [LARGE SCALE GENOMIC DNA]</scope>
    <source>
        <strain evidence="8">DSM 137</strain>
    </source>
</reference>
<protein>
    <submittedName>
        <fullName evidence="7">Protein SCO1/2</fullName>
    </submittedName>
</protein>
<dbReference type="PROSITE" id="PS51352">
    <property type="entry name" value="THIOREDOXIN_2"/>
    <property type="match status" value="1"/>
</dbReference>
<evidence type="ECO:0000313" key="7">
    <source>
        <dbReference type="EMBL" id="SNB66613.1"/>
    </source>
</evidence>
<gene>
    <name evidence="7" type="ORF">SAMN06265338_102491</name>
</gene>
<dbReference type="SUPFAM" id="SSF52833">
    <property type="entry name" value="Thioredoxin-like"/>
    <property type="match status" value="1"/>
</dbReference>
<feature type="disulfide bond" description="Redox-active" evidence="4">
    <location>
        <begin position="86"/>
        <end position="90"/>
    </location>
</feature>
<accession>A0A212R3M2</accession>
<dbReference type="EMBL" id="FYDG01000002">
    <property type="protein sequence ID" value="SNB66613.1"/>
    <property type="molecule type" value="Genomic_DNA"/>
</dbReference>
<sequence length="207" mass="22085">MAEPKPPKPQTPKPANTRALWIMLAGVSALMGLSAVGVTMMGRPPGATAATAIGGPFRLHTGGGKVVTEADLRGAPFLVFFGYTHCPDVCPLTLAKMAQVLKQLGPDARIKALFVTVDPDRDTPDQMADYAGSFDPRIIGLSGDRAEVNAMLAAYRVYARKVPTAAGDYTMDHSAVTYLMDRDGKFLRSVNLDRPPEDAARDLQAAL</sequence>
<keyword evidence="2 3" id="KW-0186">Copper</keyword>